<dbReference type="InterPro" id="IPR032675">
    <property type="entry name" value="LRR_dom_sf"/>
</dbReference>
<dbReference type="InterPro" id="IPR001611">
    <property type="entry name" value="Leu-rich_rpt"/>
</dbReference>
<protein>
    <submittedName>
        <fullName evidence="10">LRRCT domain-containing protein</fullName>
    </submittedName>
</protein>
<dbReference type="STRING" id="51028.A0A0N4V3K7"/>
<dbReference type="Proteomes" id="UP000274131">
    <property type="component" value="Unassembled WGS sequence"/>
</dbReference>
<dbReference type="InterPro" id="IPR003591">
    <property type="entry name" value="Leu-rich_rpt_typical-subtyp"/>
</dbReference>
<dbReference type="InterPro" id="IPR025875">
    <property type="entry name" value="Leu-rich_rpt_4"/>
</dbReference>
<evidence type="ECO:0000313" key="10">
    <source>
        <dbReference type="WBParaSite" id="EVEC_0000464001-mRNA-1"/>
    </source>
</evidence>
<reference evidence="8 9" key="2">
    <citation type="submission" date="2018-10" db="EMBL/GenBank/DDBJ databases">
        <authorList>
            <consortium name="Pathogen Informatics"/>
        </authorList>
    </citation>
    <scope>NUCLEOTIDE SEQUENCE [LARGE SCALE GENOMIC DNA]</scope>
</reference>
<dbReference type="Pfam" id="PF00560">
    <property type="entry name" value="LRR_1"/>
    <property type="match status" value="1"/>
</dbReference>
<keyword evidence="9" id="KW-1185">Reference proteome</keyword>
<dbReference type="PANTHER" id="PTHR45712:SF22">
    <property type="entry name" value="INSULIN-LIKE GROWTH FACTOR-BINDING PROTEIN COMPLEX ACID LABILE SUBUNIT"/>
    <property type="match status" value="1"/>
</dbReference>
<keyword evidence="6" id="KW-0472">Membrane</keyword>
<dbReference type="AlphaFoldDB" id="A0A0N4V3K7"/>
<evidence type="ECO:0000313" key="9">
    <source>
        <dbReference type="Proteomes" id="UP000274131"/>
    </source>
</evidence>
<keyword evidence="1" id="KW-0433">Leucine-rich repeat</keyword>
<dbReference type="PANTHER" id="PTHR45712">
    <property type="entry name" value="AGAP008170-PA"/>
    <property type="match status" value="1"/>
</dbReference>
<evidence type="ECO:0000256" key="2">
    <source>
        <dbReference type="ARBA" id="ARBA00022729"/>
    </source>
</evidence>
<dbReference type="PROSITE" id="PS51450">
    <property type="entry name" value="LRR"/>
    <property type="match status" value="3"/>
</dbReference>
<evidence type="ECO:0000256" key="4">
    <source>
        <dbReference type="ARBA" id="ARBA00023180"/>
    </source>
</evidence>
<dbReference type="Gene3D" id="3.80.10.10">
    <property type="entry name" value="Ribonuclease Inhibitor"/>
    <property type="match status" value="2"/>
</dbReference>
<feature type="signal peptide" evidence="7">
    <location>
        <begin position="1"/>
        <end position="18"/>
    </location>
</feature>
<evidence type="ECO:0000256" key="1">
    <source>
        <dbReference type="ARBA" id="ARBA00022614"/>
    </source>
</evidence>
<evidence type="ECO:0000313" key="8">
    <source>
        <dbReference type="EMBL" id="VDD89597.1"/>
    </source>
</evidence>
<evidence type="ECO:0000256" key="5">
    <source>
        <dbReference type="SAM" id="MobiDB-lite"/>
    </source>
</evidence>
<dbReference type="Pfam" id="PF12799">
    <property type="entry name" value="LRR_4"/>
    <property type="match status" value="1"/>
</dbReference>
<proteinExistence type="predicted"/>
<evidence type="ECO:0000256" key="7">
    <source>
        <dbReference type="SAM" id="SignalP"/>
    </source>
</evidence>
<keyword evidence="3" id="KW-0677">Repeat</keyword>
<keyword evidence="6" id="KW-1133">Transmembrane helix</keyword>
<dbReference type="Pfam" id="PF13855">
    <property type="entry name" value="LRR_8"/>
    <property type="match status" value="3"/>
</dbReference>
<keyword evidence="6" id="KW-0812">Transmembrane</keyword>
<feature type="region of interest" description="Disordered" evidence="5">
    <location>
        <begin position="515"/>
        <end position="544"/>
    </location>
</feature>
<keyword evidence="4" id="KW-0325">Glycoprotein</keyword>
<dbReference type="InterPro" id="IPR050333">
    <property type="entry name" value="SLRP"/>
</dbReference>
<feature type="chain" id="PRO_5043122632" evidence="7">
    <location>
        <begin position="19"/>
        <end position="571"/>
    </location>
</feature>
<feature type="transmembrane region" description="Helical" evidence="6">
    <location>
        <begin position="428"/>
        <end position="448"/>
    </location>
</feature>
<dbReference type="SMART" id="SM00369">
    <property type="entry name" value="LRR_TYP"/>
    <property type="match status" value="12"/>
</dbReference>
<dbReference type="WBParaSite" id="EVEC_0000464001-mRNA-1">
    <property type="protein sequence ID" value="EVEC_0000464001-mRNA-1"/>
    <property type="gene ID" value="EVEC_0000464001"/>
</dbReference>
<name>A0A0N4V3K7_ENTVE</name>
<accession>A0A0N4V3K7</accession>
<dbReference type="FunFam" id="3.80.10.10:FF:000770">
    <property type="entry name" value="Uncharacterized protein"/>
    <property type="match status" value="1"/>
</dbReference>
<organism evidence="10">
    <name type="scientific">Enterobius vermicularis</name>
    <name type="common">Human pinworm</name>
    <dbReference type="NCBI Taxonomy" id="51028"/>
    <lineage>
        <taxon>Eukaryota</taxon>
        <taxon>Metazoa</taxon>
        <taxon>Ecdysozoa</taxon>
        <taxon>Nematoda</taxon>
        <taxon>Chromadorea</taxon>
        <taxon>Rhabditida</taxon>
        <taxon>Spirurina</taxon>
        <taxon>Oxyuridomorpha</taxon>
        <taxon>Oxyuroidea</taxon>
        <taxon>Oxyuridae</taxon>
        <taxon>Enterobius</taxon>
    </lineage>
</organism>
<dbReference type="Pfam" id="PF13516">
    <property type="entry name" value="LRR_6"/>
    <property type="match status" value="1"/>
</dbReference>
<evidence type="ECO:0000256" key="6">
    <source>
        <dbReference type="SAM" id="Phobius"/>
    </source>
</evidence>
<reference evidence="10" key="1">
    <citation type="submission" date="2017-02" db="UniProtKB">
        <authorList>
            <consortium name="WormBaseParasite"/>
        </authorList>
    </citation>
    <scope>IDENTIFICATION</scope>
</reference>
<dbReference type="OrthoDB" id="1055097at2759"/>
<evidence type="ECO:0000256" key="3">
    <source>
        <dbReference type="ARBA" id="ARBA00022737"/>
    </source>
</evidence>
<dbReference type="SUPFAM" id="SSF52058">
    <property type="entry name" value="L domain-like"/>
    <property type="match status" value="1"/>
</dbReference>
<dbReference type="EMBL" id="UXUI01007831">
    <property type="protein sequence ID" value="VDD89597.1"/>
    <property type="molecule type" value="Genomic_DNA"/>
</dbReference>
<gene>
    <name evidence="8" type="ORF">EVEC_LOCUS4348</name>
</gene>
<sequence length="571" mass="64940">MRHLVHLLILVFLETAQTICPRGCNCTEGSRTDSVICDGVYLGDVSALLNPRIKVLSLRNCGITRLDPDVLQLYPDLEFLDVSNNSINDLDAELFQNQLSLRVLKLKKNQLTLIRNRAFFGLYNLQDLDLSDNRIEEIEPQAFHDLSNLVKLKLERNFLISLNPLLFESTRRLYKLLLSANQISKLNSKVFNSLPKLELLDLASNYISEIQRDAFQQCLSLKSLSLGSNFLSIIHEDLFSGLISLQRLNLSNNQVLIQFFYFGSIRKIPTLVEVDLSRNLLAAIGTSSFDRLPLLKRLILSHEPKLQKIELNAFSGLPKLQTLNLSSCNQLEEINENAFEYSDELRHLDLSNCSLRKLQQSLVQWTKLTTLNLSGNQFDCDCTLLSFLPRVVKRFNLEIVCRTPSRLENRKIADLGKFCTEWKSESKLTLMVAVFFGLTSVILAVIYLRRKHQKNLPKLPSCSRPYIVTPLSFDKNYEISKSNMSLLKRFDGMLPIPDAPEDEDEGDSYYSSLILPSDDSSMPGSNTVTPKKPTPPPETTIPERPLVYVPPSLVNQNFRVISKYPVPITEL</sequence>
<keyword evidence="2 7" id="KW-0732">Signal</keyword>